<sequence>MFRRAPGMSRDMENSGLPLTDIPAAVVRGVFETGARVRHARVFHPRGIRLAGRFHAAADYVPWFGPGERAVIARLSKGFGAPAGLPDVLGLAFRVLDRDDHPWDFALATTGRGTLGRMVVTPARSWATARFGSLLPYRFGDSAPTWVLADPLDTDDMPGTASLAAVADALDEDRVIRFRLVADAAGDVHTLGELDLRRADPGEHRTDFFDPMLNRPDGVALLPEAVSRLRELAYTGSRRGRHETS</sequence>
<evidence type="ECO:0008006" key="3">
    <source>
        <dbReference type="Google" id="ProtNLM"/>
    </source>
</evidence>
<reference evidence="1 2" key="1">
    <citation type="journal article" date="2014" name="BMC Genomics">
        <title>Genome based analysis of type-I polyketide synthase and nonribosomal peptide synthetase gene clusters in seven strains of five representative Nocardia species.</title>
        <authorList>
            <person name="Komaki H."/>
            <person name="Ichikawa N."/>
            <person name="Hosoyama A."/>
            <person name="Takahashi-Nakaguchi A."/>
            <person name="Matsuzawa T."/>
            <person name="Suzuki K."/>
            <person name="Fujita N."/>
            <person name="Gonoi T."/>
        </authorList>
    </citation>
    <scope>NUCLEOTIDE SEQUENCE [LARGE SCALE GENOMIC DNA]</scope>
    <source>
        <strain evidence="1 2">NBRC 15531</strain>
    </source>
</reference>
<keyword evidence="2" id="KW-1185">Reference proteome</keyword>
<dbReference type="InterPro" id="IPR020835">
    <property type="entry name" value="Catalase_sf"/>
</dbReference>
<comment type="caution">
    <text evidence="1">The sequence shown here is derived from an EMBL/GenBank/DDBJ whole genome shotgun (WGS) entry which is preliminary data.</text>
</comment>
<dbReference type="SUPFAM" id="SSF56634">
    <property type="entry name" value="Heme-dependent catalase-like"/>
    <property type="match status" value="1"/>
</dbReference>
<evidence type="ECO:0000313" key="2">
    <source>
        <dbReference type="Proteomes" id="UP000017048"/>
    </source>
</evidence>
<gene>
    <name evidence="1" type="ORF">NCAST_08_01070</name>
</gene>
<dbReference type="AlphaFoldDB" id="U5E5B4"/>
<dbReference type="eggNOG" id="ENOG5033GV3">
    <property type="taxonomic scope" value="Bacteria"/>
</dbReference>
<accession>U5E5B4</accession>
<name>U5E5B4_NOCAS</name>
<dbReference type="EMBL" id="BAFO02000008">
    <property type="protein sequence ID" value="GAD82235.1"/>
    <property type="molecule type" value="Genomic_DNA"/>
</dbReference>
<evidence type="ECO:0000313" key="1">
    <source>
        <dbReference type="EMBL" id="GAD82235.1"/>
    </source>
</evidence>
<protein>
    <recommendedName>
        <fullName evidence="3">Phosphodiesterase</fullName>
    </recommendedName>
</protein>
<dbReference type="STRING" id="1824.SAMN05444423_105266"/>
<dbReference type="Proteomes" id="UP000017048">
    <property type="component" value="Unassembled WGS sequence"/>
</dbReference>
<organism evidence="1 2">
    <name type="scientific">Nocardia asteroides NBRC 15531</name>
    <dbReference type="NCBI Taxonomy" id="1110697"/>
    <lineage>
        <taxon>Bacteria</taxon>
        <taxon>Bacillati</taxon>
        <taxon>Actinomycetota</taxon>
        <taxon>Actinomycetes</taxon>
        <taxon>Mycobacteriales</taxon>
        <taxon>Nocardiaceae</taxon>
        <taxon>Nocardia</taxon>
    </lineage>
</organism>
<dbReference type="GO" id="GO:0020037">
    <property type="term" value="F:heme binding"/>
    <property type="evidence" value="ECO:0007669"/>
    <property type="project" value="InterPro"/>
</dbReference>
<proteinExistence type="predicted"/>